<feature type="domain" description="Carboxymuconolactone decarboxylase-like" evidence="9">
    <location>
        <begin position="32"/>
        <end position="117"/>
    </location>
</feature>
<dbReference type="InterPro" id="IPR003495">
    <property type="entry name" value="CobW/HypB/UreG_nucleotide-bd"/>
</dbReference>
<evidence type="ECO:0000256" key="7">
    <source>
        <dbReference type="SAM" id="MobiDB-lite"/>
    </source>
</evidence>
<dbReference type="GO" id="GO:0051920">
    <property type="term" value="F:peroxiredoxin activity"/>
    <property type="evidence" value="ECO:0007669"/>
    <property type="project" value="InterPro"/>
</dbReference>
<feature type="region of interest" description="Disordered" evidence="7">
    <location>
        <begin position="180"/>
        <end position="204"/>
    </location>
</feature>
<organism evidence="10 11">
    <name type="scientific">Pontivivens ytuae</name>
    <dbReference type="NCBI Taxonomy" id="2789856"/>
    <lineage>
        <taxon>Bacteria</taxon>
        <taxon>Pseudomonadati</taxon>
        <taxon>Pseudomonadota</taxon>
        <taxon>Alphaproteobacteria</taxon>
        <taxon>Rhodobacterales</taxon>
        <taxon>Paracoccaceae</taxon>
        <taxon>Pontivivens</taxon>
    </lineage>
</organism>
<evidence type="ECO:0000256" key="4">
    <source>
        <dbReference type="ARBA" id="ARBA00023134"/>
    </source>
</evidence>
<dbReference type="SUPFAM" id="SSF52540">
    <property type="entry name" value="P-loop containing nucleoside triphosphate hydrolases"/>
    <property type="match status" value="1"/>
</dbReference>
<evidence type="ECO:0000256" key="6">
    <source>
        <dbReference type="HAMAP-Rule" id="MF_01389"/>
    </source>
</evidence>
<dbReference type="HAMAP" id="MF_01389">
    <property type="entry name" value="UreG"/>
    <property type="match status" value="1"/>
</dbReference>
<dbReference type="Proteomes" id="UP000594800">
    <property type="component" value="Chromosome"/>
</dbReference>
<feature type="compositionally biased region" description="Basic and acidic residues" evidence="7">
    <location>
        <begin position="186"/>
        <end position="202"/>
    </location>
</feature>
<dbReference type="FunFam" id="3.40.50.300:FF:000208">
    <property type="entry name" value="Urease accessory protein UreG"/>
    <property type="match status" value="1"/>
</dbReference>
<keyword evidence="5 6" id="KW-0143">Chaperone</keyword>
<evidence type="ECO:0000313" key="11">
    <source>
        <dbReference type="Proteomes" id="UP000594800"/>
    </source>
</evidence>
<comment type="similarity">
    <text evidence="1 6">Belongs to the SIMIBI class G3E GTPase family. UreG subfamily.</text>
</comment>
<keyword evidence="4 6" id="KW-0342">GTP-binding</keyword>
<dbReference type="PANTHER" id="PTHR31715">
    <property type="entry name" value="UREASE ACCESSORY PROTEIN G"/>
    <property type="match status" value="1"/>
</dbReference>
<evidence type="ECO:0000259" key="9">
    <source>
        <dbReference type="Pfam" id="PF02627"/>
    </source>
</evidence>
<dbReference type="InterPro" id="IPR003779">
    <property type="entry name" value="CMD-like"/>
</dbReference>
<keyword evidence="2 6" id="KW-0547">Nucleotide-binding</keyword>
<reference evidence="10 11" key="1">
    <citation type="submission" date="2020-11" db="EMBL/GenBank/DDBJ databases">
        <title>Description of Pontivivens ytuae sp. nov. isolated from deep sea sediment of Mariana Trench.</title>
        <authorList>
            <person name="Wang Z."/>
            <person name="Sun Q.-L."/>
            <person name="Xu X.-D."/>
            <person name="Tang Y.-Z."/>
            <person name="Zhang J."/>
        </authorList>
    </citation>
    <scope>NUCLEOTIDE SEQUENCE [LARGE SCALE GENOMIC DNA]</scope>
    <source>
        <strain evidence="10 11">MT2928</strain>
    </source>
</reference>
<dbReference type="KEGG" id="poz:I0K15_19460"/>
<evidence type="ECO:0000259" key="8">
    <source>
        <dbReference type="Pfam" id="PF02492"/>
    </source>
</evidence>
<dbReference type="PANTHER" id="PTHR31715:SF0">
    <property type="entry name" value="UREASE ACCESSORY PROTEIN G"/>
    <property type="match status" value="1"/>
</dbReference>
<comment type="subunit">
    <text evidence="6">Homodimer. UreD, UreF and UreG form a complex that acts as a GTP-hydrolysis-dependent molecular chaperone, activating the urease apoprotein by helping to assemble the nickel containing metallocenter of UreC. The UreE protein probably delivers the nickel.</text>
</comment>
<sequence length="471" mass="50364">MSDTIEAGRRLSEELNPGMEAALDARYGHLLPGMAEGVVDFAYGRQYARPGLPLRERYIATIAALTALGGQTRPQLKVNIAGGRKAGLSREEIAETIWQMSLYGGFPAAINGLNAASKSSPRRMPGDRRSRGPGPSRHRGPARGLGPAGDVACRGRDRTGAHGCRQLRYPKDAIGRGVLGRRRRAADRGAADAREGRLDRRPGAGAHLPAARRIRGHLRDPRHRLMDPGMARALPRGALRHPRSPILRTALPGPRPRPTRGSDLKENEMTSPNGPLRVGLGGPVGAGKTALTAQLCRALAPKYSVAAITNDIYTREDAEFLMRAQALPLERIMGVETGGCPHTAIREDCSINLNAVDAMVEKFPDLDVVLIESGGDNLSATFSPELADITLYVIDVCAGDKIPRKGGPGITRSDLLVINKIELAEAVGASLEVMDRDAKAQRGERPTVFANVKSGHGVPEIVAFIERAGGL</sequence>
<dbReference type="Pfam" id="PF02627">
    <property type="entry name" value="CMD"/>
    <property type="match status" value="1"/>
</dbReference>
<dbReference type="EMBL" id="CP064942">
    <property type="protein sequence ID" value="QPH53922.1"/>
    <property type="molecule type" value="Genomic_DNA"/>
</dbReference>
<dbReference type="InterPro" id="IPR029032">
    <property type="entry name" value="AhpD-like"/>
</dbReference>
<dbReference type="GO" id="GO:0016151">
    <property type="term" value="F:nickel cation binding"/>
    <property type="evidence" value="ECO:0007669"/>
    <property type="project" value="UniProtKB-UniRule"/>
</dbReference>
<keyword evidence="3 6" id="KW-0996">Nickel insertion</keyword>
<dbReference type="GO" id="GO:0005737">
    <property type="term" value="C:cytoplasm"/>
    <property type="evidence" value="ECO:0007669"/>
    <property type="project" value="UniProtKB-SubCell"/>
</dbReference>
<dbReference type="InterPro" id="IPR004400">
    <property type="entry name" value="UreG"/>
</dbReference>
<dbReference type="Gene3D" id="3.40.50.300">
    <property type="entry name" value="P-loop containing nucleotide triphosphate hydrolases"/>
    <property type="match status" value="1"/>
</dbReference>
<keyword evidence="6" id="KW-0963">Cytoplasm</keyword>
<comment type="subcellular location">
    <subcellularLocation>
        <location evidence="6">Cytoplasm</location>
    </subcellularLocation>
</comment>
<dbReference type="CDD" id="cd05540">
    <property type="entry name" value="UreG"/>
    <property type="match status" value="1"/>
</dbReference>
<feature type="binding site" evidence="6">
    <location>
        <begin position="282"/>
        <end position="289"/>
    </location>
    <ligand>
        <name>GTP</name>
        <dbReference type="ChEBI" id="CHEBI:37565"/>
    </ligand>
</feature>
<feature type="domain" description="CobW/HypB/UreG nucleotide-binding" evidence="8">
    <location>
        <begin position="278"/>
        <end position="448"/>
    </location>
</feature>
<dbReference type="NCBIfam" id="TIGR00101">
    <property type="entry name" value="ureG"/>
    <property type="match status" value="1"/>
</dbReference>
<feature type="region of interest" description="Disordered" evidence="7">
    <location>
        <begin position="245"/>
        <end position="278"/>
    </location>
</feature>
<feature type="region of interest" description="Disordered" evidence="7">
    <location>
        <begin position="115"/>
        <end position="151"/>
    </location>
</feature>
<dbReference type="Pfam" id="PF02492">
    <property type="entry name" value="cobW"/>
    <property type="match status" value="1"/>
</dbReference>
<evidence type="ECO:0000256" key="2">
    <source>
        <dbReference type="ARBA" id="ARBA00022741"/>
    </source>
</evidence>
<name>A0A7S9LRJ4_9RHOB</name>
<comment type="function">
    <text evidence="6">Facilitates the functional incorporation of the urease nickel metallocenter. This process requires GTP hydrolysis, probably effectuated by UreG.</text>
</comment>
<accession>A0A7S9LRJ4</accession>
<dbReference type="SUPFAM" id="SSF69118">
    <property type="entry name" value="AhpD-like"/>
    <property type="match status" value="1"/>
</dbReference>
<keyword evidence="11" id="KW-1185">Reference proteome</keyword>
<dbReference type="InterPro" id="IPR027417">
    <property type="entry name" value="P-loop_NTPase"/>
</dbReference>
<dbReference type="AlphaFoldDB" id="A0A7S9LRJ4"/>
<evidence type="ECO:0000313" key="10">
    <source>
        <dbReference type="EMBL" id="QPH53922.1"/>
    </source>
</evidence>
<protein>
    <recommendedName>
        <fullName evidence="6">Urease accessory protein UreG</fullName>
    </recommendedName>
</protein>
<dbReference type="GO" id="GO:0003924">
    <property type="term" value="F:GTPase activity"/>
    <property type="evidence" value="ECO:0007669"/>
    <property type="project" value="InterPro"/>
</dbReference>
<evidence type="ECO:0000256" key="1">
    <source>
        <dbReference type="ARBA" id="ARBA00005732"/>
    </source>
</evidence>
<dbReference type="GO" id="GO:0043419">
    <property type="term" value="P:urea catabolic process"/>
    <property type="evidence" value="ECO:0007669"/>
    <property type="project" value="InterPro"/>
</dbReference>
<gene>
    <name evidence="6 10" type="primary">ureG</name>
    <name evidence="10" type="ORF">I0K15_19460</name>
</gene>
<evidence type="ECO:0000256" key="5">
    <source>
        <dbReference type="ARBA" id="ARBA00023186"/>
    </source>
</evidence>
<evidence type="ECO:0000256" key="3">
    <source>
        <dbReference type="ARBA" id="ARBA00022988"/>
    </source>
</evidence>
<dbReference type="Gene3D" id="1.20.1290.10">
    <property type="entry name" value="AhpD-like"/>
    <property type="match status" value="1"/>
</dbReference>
<proteinExistence type="inferred from homology"/>
<dbReference type="GO" id="GO:0005525">
    <property type="term" value="F:GTP binding"/>
    <property type="evidence" value="ECO:0007669"/>
    <property type="project" value="UniProtKB-KW"/>
</dbReference>